<dbReference type="SUPFAM" id="SSF159468">
    <property type="entry name" value="AtpF-like"/>
    <property type="match status" value="1"/>
</dbReference>
<evidence type="ECO:0000313" key="5">
    <source>
        <dbReference type="Proteomes" id="UP000622610"/>
    </source>
</evidence>
<dbReference type="Gene3D" id="3.40.50.10580">
    <property type="entry name" value="ATPase, V1 complex, subunit F"/>
    <property type="match status" value="1"/>
</dbReference>
<gene>
    <name evidence="4" type="primary">ntpG</name>
    <name evidence="4" type="ORF">GCM10011482_14170</name>
</gene>
<evidence type="ECO:0000313" key="4">
    <source>
        <dbReference type="EMBL" id="GGI65763.1"/>
    </source>
</evidence>
<dbReference type="Proteomes" id="UP000622610">
    <property type="component" value="Unassembled WGS sequence"/>
</dbReference>
<keyword evidence="2" id="KW-0813">Transport</keyword>
<dbReference type="AlphaFoldDB" id="A0A917N4L5"/>
<dbReference type="NCBIfam" id="NF002384">
    <property type="entry name" value="PRK01395.1"/>
    <property type="match status" value="1"/>
</dbReference>
<comment type="caution">
    <text evidence="4">The sequence shown here is derived from an EMBL/GenBank/DDBJ whole genome shotgun (WGS) entry which is preliminary data.</text>
</comment>
<evidence type="ECO:0000256" key="2">
    <source>
        <dbReference type="ARBA" id="ARBA00022448"/>
    </source>
</evidence>
<dbReference type="EMBL" id="BMDT01000005">
    <property type="protein sequence ID" value="GGI65763.1"/>
    <property type="molecule type" value="Genomic_DNA"/>
</dbReference>
<evidence type="ECO:0000256" key="1">
    <source>
        <dbReference type="ARBA" id="ARBA00010148"/>
    </source>
</evidence>
<name>A0A917N4L5_9ENTE</name>
<protein>
    <submittedName>
        <fullName evidence="4">V-type ATP synthase subunit F</fullName>
    </submittedName>
</protein>
<organism evidence="4 5">
    <name type="scientific">Enterococcus alcedinis</name>
    <dbReference type="NCBI Taxonomy" id="1274384"/>
    <lineage>
        <taxon>Bacteria</taxon>
        <taxon>Bacillati</taxon>
        <taxon>Bacillota</taxon>
        <taxon>Bacilli</taxon>
        <taxon>Lactobacillales</taxon>
        <taxon>Enterococcaceae</taxon>
        <taxon>Enterococcus</taxon>
    </lineage>
</organism>
<proteinExistence type="inferred from homology"/>
<evidence type="ECO:0000256" key="3">
    <source>
        <dbReference type="ARBA" id="ARBA00023065"/>
    </source>
</evidence>
<dbReference type="InterPro" id="IPR008218">
    <property type="entry name" value="ATPase_V1-cplx_f_g_su"/>
</dbReference>
<keyword evidence="3" id="KW-0406">Ion transport</keyword>
<reference evidence="4" key="1">
    <citation type="journal article" date="2014" name="Int. J. Syst. Evol. Microbiol.">
        <title>Complete genome sequence of Corynebacterium casei LMG S-19264T (=DSM 44701T), isolated from a smear-ripened cheese.</title>
        <authorList>
            <consortium name="US DOE Joint Genome Institute (JGI-PGF)"/>
            <person name="Walter F."/>
            <person name="Albersmeier A."/>
            <person name="Kalinowski J."/>
            <person name="Ruckert C."/>
        </authorList>
    </citation>
    <scope>NUCLEOTIDE SEQUENCE</scope>
    <source>
        <strain evidence="4">CCM 8433</strain>
    </source>
</reference>
<accession>A0A917N4L5</accession>
<comment type="similarity">
    <text evidence="1">Belongs to the V-ATPase F subunit family.</text>
</comment>
<reference evidence="4" key="2">
    <citation type="submission" date="2020-09" db="EMBL/GenBank/DDBJ databases">
        <authorList>
            <person name="Sun Q."/>
            <person name="Sedlacek I."/>
        </authorList>
    </citation>
    <scope>NUCLEOTIDE SEQUENCE</scope>
    <source>
        <strain evidence="4">CCM 8433</strain>
    </source>
</reference>
<dbReference type="Pfam" id="PF01990">
    <property type="entry name" value="ATP-synt_F"/>
    <property type="match status" value="1"/>
</dbReference>
<dbReference type="GO" id="GO:0046961">
    <property type="term" value="F:proton-transporting ATPase activity, rotational mechanism"/>
    <property type="evidence" value="ECO:0007669"/>
    <property type="project" value="InterPro"/>
</dbReference>
<dbReference type="InterPro" id="IPR036906">
    <property type="entry name" value="ATPase_V1_fsu_sf"/>
</dbReference>
<sequence length="108" mass="11830">MILMYKKIGMLGGKNSILPFKGLGIDVFPVTDLEAAKKQLEEMAPDYGVIFITERIVEQLESEIAHYDDHVTPAIIPIPSSSGVLGIGMDRLKKTVEEAIGMAILQDD</sequence>
<keyword evidence="5" id="KW-1185">Reference proteome</keyword>